<reference evidence="3" key="1">
    <citation type="journal article" date="2014" name="Int. J. Syst. Evol. Microbiol.">
        <title>Complete genome sequence of Corynebacterium casei LMG S-19264T (=DSM 44701T), isolated from a smear-ripened cheese.</title>
        <authorList>
            <consortium name="US DOE Joint Genome Institute (JGI-PGF)"/>
            <person name="Walter F."/>
            <person name="Albersmeier A."/>
            <person name="Kalinowski J."/>
            <person name="Ruckert C."/>
        </authorList>
    </citation>
    <scope>NUCLEOTIDE SEQUENCE</scope>
    <source>
        <strain evidence="3">CGMCC 1.15493</strain>
    </source>
</reference>
<dbReference type="Pfam" id="PF00174">
    <property type="entry name" value="Oxidored_molyb"/>
    <property type="match status" value="1"/>
</dbReference>
<protein>
    <submittedName>
        <fullName evidence="3">Oxidoreductase</fullName>
    </submittedName>
</protein>
<proteinExistence type="predicted"/>
<dbReference type="InterPro" id="IPR000572">
    <property type="entry name" value="OxRdtase_Mopterin-bd_dom"/>
</dbReference>
<reference evidence="3" key="2">
    <citation type="submission" date="2020-09" db="EMBL/GenBank/DDBJ databases">
        <authorList>
            <person name="Sun Q."/>
            <person name="Zhou Y."/>
        </authorList>
    </citation>
    <scope>NUCLEOTIDE SEQUENCE</scope>
    <source>
        <strain evidence="3">CGMCC 1.15493</strain>
    </source>
</reference>
<dbReference type="AlphaFoldDB" id="A0A916Y3B6"/>
<gene>
    <name evidence="3" type="ORF">GCM10011335_34870</name>
</gene>
<evidence type="ECO:0000256" key="1">
    <source>
        <dbReference type="SAM" id="SignalP"/>
    </source>
</evidence>
<name>A0A916Y3B6_9HYPH</name>
<accession>A0A916Y3B6</accession>
<evidence type="ECO:0000259" key="2">
    <source>
        <dbReference type="Pfam" id="PF00174"/>
    </source>
</evidence>
<dbReference type="PROSITE" id="PS51257">
    <property type="entry name" value="PROKAR_LIPOPROTEIN"/>
    <property type="match status" value="1"/>
</dbReference>
<sequence>MLHLLNRTTTLASLLVGACLIFVGTAALADDLPLPAGKTILVISGAITATNKDGSAEFDRAMLESLGAVAITTITPWYDAPVTFEGISLDALMKRVGADGEKVTAVALNDYSTEIPLSDFAEHGAVLALKRDGEYMTVRDKGPLFIVYPYDSDRQLQSQTYYNRSAWQLAKLVVE</sequence>
<dbReference type="RefSeq" id="WP_244640290.1">
    <property type="nucleotide sequence ID" value="NZ_BMJJ01000009.1"/>
</dbReference>
<dbReference type="Gene3D" id="3.90.420.10">
    <property type="entry name" value="Oxidoreductase, molybdopterin-binding domain"/>
    <property type="match status" value="1"/>
</dbReference>
<evidence type="ECO:0000313" key="3">
    <source>
        <dbReference type="EMBL" id="GGD28699.1"/>
    </source>
</evidence>
<organism evidence="3 4">
    <name type="scientific">Aureimonas glaciei</name>
    <dbReference type="NCBI Taxonomy" id="1776957"/>
    <lineage>
        <taxon>Bacteria</taxon>
        <taxon>Pseudomonadati</taxon>
        <taxon>Pseudomonadota</taxon>
        <taxon>Alphaproteobacteria</taxon>
        <taxon>Hyphomicrobiales</taxon>
        <taxon>Aurantimonadaceae</taxon>
        <taxon>Aureimonas</taxon>
    </lineage>
</organism>
<feature type="chain" id="PRO_5036926673" evidence="1">
    <location>
        <begin position="30"/>
        <end position="175"/>
    </location>
</feature>
<keyword evidence="4" id="KW-1185">Reference proteome</keyword>
<dbReference type="EMBL" id="BMJJ01000009">
    <property type="protein sequence ID" value="GGD28699.1"/>
    <property type="molecule type" value="Genomic_DNA"/>
</dbReference>
<dbReference type="Proteomes" id="UP000613160">
    <property type="component" value="Unassembled WGS sequence"/>
</dbReference>
<feature type="signal peptide" evidence="1">
    <location>
        <begin position="1"/>
        <end position="29"/>
    </location>
</feature>
<dbReference type="InterPro" id="IPR036374">
    <property type="entry name" value="OxRdtase_Mopterin-bd_sf"/>
</dbReference>
<comment type="caution">
    <text evidence="3">The sequence shown here is derived from an EMBL/GenBank/DDBJ whole genome shotgun (WGS) entry which is preliminary data.</text>
</comment>
<evidence type="ECO:0000313" key="4">
    <source>
        <dbReference type="Proteomes" id="UP000613160"/>
    </source>
</evidence>
<dbReference type="SUPFAM" id="SSF56524">
    <property type="entry name" value="Oxidoreductase molybdopterin-binding domain"/>
    <property type="match status" value="1"/>
</dbReference>
<keyword evidence="1" id="KW-0732">Signal</keyword>
<feature type="domain" description="Oxidoreductase molybdopterin-binding" evidence="2">
    <location>
        <begin position="81"/>
        <end position="149"/>
    </location>
</feature>